<keyword evidence="14" id="KW-1185">Reference proteome</keyword>
<feature type="transmembrane region" description="Helical" evidence="11">
    <location>
        <begin position="387"/>
        <end position="406"/>
    </location>
</feature>
<keyword evidence="2" id="KW-0813">Transport</keyword>
<dbReference type="GO" id="GO:0015190">
    <property type="term" value="F:L-leucine transmembrane transporter activity"/>
    <property type="evidence" value="ECO:0007669"/>
    <property type="project" value="TreeGrafter"/>
</dbReference>
<dbReference type="InterPro" id="IPR052157">
    <property type="entry name" value="BCAA_transport_permease"/>
</dbReference>
<dbReference type="GO" id="GO:0042941">
    <property type="term" value="P:D-alanine transmembrane transport"/>
    <property type="evidence" value="ECO:0007669"/>
    <property type="project" value="TreeGrafter"/>
</dbReference>
<evidence type="ECO:0000256" key="1">
    <source>
        <dbReference type="ARBA" id="ARBA00004651"/>
    </source>
</evidence>
<dbReference type="EMBL" id="CP036455">
    <property type="protein sequence ID" value="QBI53968.1"/>
    <property type="molecule type" value="Genomic_DNA"/>
</dbReference>
<reference evidence="13 14" key="1">
    <citation type="submission" date="2019-02" db="EMBL/GenBank/DDBJ databases">
        <authorList>
            <person name="Khodamoradi S."/>
            <person name="Hahnke R.L."/>
            <person name="Kaempfer P."/>
            <person name="Schumann P."/>
            <person name="Rohde M."/>
            <person name="Steinert M."/>
            <person name="Luzhetskyy A."/>
            <person name="Wink J."/>
            <person name="Ruckert C."/>
        </authorList>
    </citation>
    <scope>NUCLEOTIDE SEQUENCE [LARGE SCALE GENOMIC DNA]</scope>
    <source>
        <strain evidence="13 14">M2</strain>
    </source>
</reference>
<evidence type="ECO:0000256" key="5">
    <source>
        <dbReference type="ARBA" id="ARBA00022692"/>
    </source>
</evidence>
<evidence type="ECO:0000256" key="2">
    <source>
        <dbReference type="ARBA" id="ARBA00022448"/>
    </source>
</evidence>
<evidence type="ECO:0000256" key="9">
    <source>
        <dbReference type="ARBA" id="ARBA00037998"/>
    </source>
</evidence>
<evidence type="ECO:0000256" key="12">
    <source>
        <dbReference type="SAM" id="SignalP"/>
    </source>
</evidence>
<evidence type="ECO:0000256" key="7">
    <source>
        <dbReference type="ARBA" id="ARBA00022989"/>
    </source>
</evidence>
<feature type="chain" id="PRO_5020960034" evidence="12">
    <location>
        <begin position="26"/>
        <end position="489"/>
    </location>
</feature>
<dbReference type="GO" id="GO:0005975">
    <property type="term" value="P:carbohydrate metabolic process"/>
    <property type="evidence" value="ECO:0007669"/>
    <property type="project" value="UniProtKB-ARBA"/>
</dbReference>
<evidence type="ECO:0000256" key="10">
    <source>
        <dbReference type="SAM" id="MobiDB-lite"/>
    </source>
</evidence>
<dbReference type="KEGG" id="strr:EKD16_10915"/>
<dbReference type="GO" id="GO:0005304">
    <property type="term" value="F:L-valine transmembrane transporter activity"/>
    <property type="evidence" value="ECO:0007669"/>
    <property type="project" value="TreeGrafter"/>
</dbReference>
<feature type="transmembrane region" description="Helical" evidence="11">
    <location>
        <begin position="288"/>
        <end position="313"/>
    </location>
</feature>
<keyword evidence="3" id="KW-1003">Cell membrane</keyword>
<evidence type="ECO:0000313" key="13">
    <source>
        <dbReference type="EMBL" id="QBI53968.1"/>
    </source>
</evidence>
<gene>
    <name evidence="13" type="primary">livH1</name>
    <name evidence="13" type="ORF">EKD16_10915</name>
</gene>
<feature type="compositionally biased region" description="Gly residues" evidence="10">
    <location>
        <begin position="149"/>
        <end position="160"/>
    </location>
</feature>
<dbReference type="Gene3D" id="2.60.40.10">
    <property type="entry name" value="Immunoglobulins"/>
    <property type="match status" value="1"/>
</dbReference>
<feature type="transmembrane region" description="Helical" evidence="11">
    <location>
        <begin position="253"/>
        <end position="276"/>
    </location>
</feature>
<dbReference type="GO" id="GO:0015192">
    <property type="term" value="F:L-phenylalanine transmembrane transporter activity"/>
    <property type="evidence" value="ECO:0007669"/>
    <property type="project" value="TreeGrafter"/>
</dbReference>
<keyword evidence="12" id="KW-0732">Signal</keyword>
<dbReference type="GO" id="GO:0015188">
    <property type="term" value="F:L-isoleucine transmembrane transporter activity"/>
    <property type="evidence" value="ECO:0007669"/>
    <property type="project" value="TreeGrafter"/>
</dbReference>
<dbReference type="PANTHER" id="PTHR11795:SF371">
    <property type="entry name" value="HIGH-AFFINITY BRANCHED-CHAIN AMINO ACID TRANSPORT SYSTEM PERMEASE PROTEIN LIVH"/>
    <property type="match status" value="1"/>
</dbReference>
<feature type="signal peptide" evidence="12">
    <location>
        <begin position="1"/>
        <end position="25"/>
    </location>
</feature>
<protein>
    <submittedName>
        <fullName evidence="13">High-affinity branched-chain amino acid transport system permease protein LivH</fullName>
    </submittedName>
</protein>
<feature type="transmembrane region" description="Helical" evidence="11">
    <location>
        <begin position="183"/>
        <end position="209"/>
    </location>
</feature>
<feature type="transmembrane region" description="Helical" evidence="11">
    <location>
        <begin position="221"/>
        <end position="241"/>
    </location>
</feature>
<evidence type="ECO:0000256" key="3">
    <source>
        <dbReference type="ARBA" id="ARBA00022475"/>
    </source>
</evidence>
<dbReference type="AlphaFoldDB" id="A0A4P6Q0B2"/>
<proteinExistence type="inferred from homology"/>
<keyword evidence="5 11" id="KW-0812">Transmembrane</keyword>
<dbReference type="SUPFAM" id="SSF49478">
    <property type="entry name" value="Cna protein B-type domain"/>
    <property type="match status" value="1"/>
</dbReference>
<dbReference type="Pfam" id="PF02653">
    <property type="entry name" value="BPD_transp_2"/>
    <property type="match status" value="1"/>
</dbReference>
<organism evidence="13 14">
    <name type="scientific">Streptomonospora litoralis</name>
    <dbReference type="NCBI Taxonomy" id="2498135"/>
    <lineage>
        <taxon>Bacteria</taxon>
        <taxon>Bacillati</taxon>
        <taxon>Actinomycetota</taxon>
        <taxon>Actinomycetes</taxon>
        <taxon>Streptosporangiales</taxon>
        <taxon>Nocardiopsidaceae</taxon>
        <taxon>Streptomonospora</taxon>
    </lineage>
</organism>
<evidence type="ECO:0000256" key="4">
    <source>
        <dbReference type="ARBA" id="ARBA00022519"/>
    </source>
</evidence>
<dbReference type="GO" id="GO:0005886">
    <property type="term" value="C:plasma membrane"/>
    <property type="evidence" value="ECO:0007669"/>
    <property type="project" value="UniProtKB-SubCell"/>
</dbReference>
<evidence type="ECO:0000313" key="14">
    <source>
        <dbReference type="Proteomes" id="UP000292235"/>
    </source>
</evidence>
<accession>A0A4P6Q0B2</accession>
<keyword evidence="4" id="KW-0997">Cell inner membrane</keyword>
<comment type="subcellular location">
    <subcellularLocation>
        <location evidence="1">Cell membrane</location>
        <topology evidence="1">Multi-pass membrane protein</topology>
    </subcellularLocation>
</comment>
<dbReference type="Proteomes" id="UP000292235">
    <property type="component" value="Chromosome"/>
</dbReference>
<comment type="similarity">
    <text evidence="9">Belongs to the binding-protein-dependent transport system permease family. LivHM subfamily.</text>
</comment>
<dbReference type="CDD" id="cd06582">
    <property type="entry name" value="TM_PBP1_LivH_like"/>
    <property type="match status" value="1"/>
</dbReference>
<feature type="transmembrane region" description="Helical" evidence="11">
    <location>
        <begin position="341"/>
        <end position="358"/>
    </location>
</feature>
<sequence length="489" mass="51497" precursor="true">MRTRLVTVLLALIAATLAIPGTAAADTQGGASLFGQIRQPDNDDEGVEGIDITVSQDGEQIGEATTDSDGNWEVGLPGAGTYHVVLDEESVPEEYDVLELPAGAERDVEVRADQRFAVVYQLVPAGQGDTDTAASPSESESADSEEGAGEQGGSGGGSAEGGQEEGVVDSPAASAGSGTFEQVVGLTVAGLLFGLMIAISSVGLSLIFGTTRLINFAHGDMVTFGAIMAMIFSGTSTLAALHEPFTGTPVLGFATNPFVVGTVLAVACGGLLGGLMERFLWRPLRRRNVAMIQMFIVTIGIALLLRHLLLVVFDANRQKYVQFRIQEMMEWGPIAITPRDLAIMVLSVVVLVLVASMLQFTRIGKAMRAVSDNRDLAESSGIDVDRVTVYVWVLGGALSALGGVFLGLNQSVYWQMGFHLLLLMFAAVILGGLGTAYGAMVGGLAIGLVAQLSTLWFSPQLMNVWALLIMIVVLLVRPQGILGRRERVG</sequence>
<dbReference type="InterPro" id="IPR013783">
    <property type="entry name" value="Ig-like_fold"/>
</dbReference>
<keyword evidence="8 11" id="KW-0472">Membrane</keyword>
<keyword evidence="7 11" id="KW-1133">Transmembrane helix</keyword>
<dbReference type="PANTHER" id="PTHR11795">
    <property type="entry name" value="BRANCHED-CHAIN AMINO ACID TRANSPORT SYSTEM PERMEASE PROTEIN LIVH"/>
    <property type="match status" value="1"/>
</dbReference>
<evidence type="ECO:0000256" key="6">
    <source>
        <dbReference type="ARBA" id="ARBA00022970"/>
    </source>
</evidence>
<dbReference type="GO" id="GO:1903806">
    <property type="term" value="P:L-isoleucine import across plasma membrane"/>
    <property type="evidence" value="ECO:0007669"/>
    <property type="project" value="TreeGrafter"/>
</dbReference>
<feature type="region of interest" description="Disordered" evidence="10">
    <location>
        <begin position="127"/>
        <end position="173"/>
    </location>
</feature>
<name>A0A4P6Q0B2_9ACTN</name>
<dbReference type="RefSeq" id="WP_207391494.1">
    <property type="nucleotide sequence ID" value="NZ_CP036455.1"/>
</dbReference>
<dbReference type="InterPro" id="IPR001851">
    <property type="entry name" value="ABC_transp_permease"/>
</dbReference>
<keyword evidence="6" id="KW-0029">Amino-acid transport</keyword>
<evidence type="ECO:0000256" key="8">
    <source>
        <dbReference type="ARBA" id="ARBA00023136"/>
    </source>
</evidence>
<evidence type="ECO:0000256" key="11">
    <source>
        <dbReference type="SAM" id="Phobius"/>
    </source>
</evidence>
<dbReference type="GO" id="GO:0015808">
    <property type="term" value="P:L-alanine transport"/>
    <property type="evidence" value="ECO:0007669"/>
    <property type="project" value="TreeGrafter"/>
</dbReference>